<keyword evidence="1" id="KW-0472">Membrane</keyword>
<organism evidence="2 3">
    <name type="scientific">Burkholderia cepacia</name>
    <name type="common">Pseudomonas cepacia</name>
    <dbReference type="NCBI Taxonomy" id="292"/>
    <lineage>
        <taxon>Bacteria</taxon>
        <taxon>Pseudomonadati</taxon>
        <taxon>Pseudomonadota</taxon>
        <taxon>Betaproteobacteria</taxon>
        <taxon>Burkholderiales</taxon>
        <taxon>Burkholderiaceae</taxon>
        <taxon>Burkholderia</taxon>
        <taxon>Burkholderia cepacia complex</taxon>
    </lineage>
</organism>
<proteinExistence type="predicted"/>
<dbReference type="EMBL" id="SNSQ01000016">
    <property type="protein sequence ID" value="TEU47534.1"/>
    <property type="molecule type" value="Genomic_DNA"/>
</dbReference>
<dbReference type="InterPro" id="IPR021055">
    <property type="entry name" value="T4BSS_IcmL/DotI"/>
</dbReference>
<keyword evidence="1" id="KW-0812">Transmembrane</keyword>
<feature type="transmembrane region" description="Helical" evidence="1">
    <location>
        <begin position="35"/>
        <end position="55"/>
    </location>
</feature>
<evidence type="ECO:0008006" key="4">
    <source>
        <dbReference type="Google" id="ProtNLM"/>
    </source>
</evidence>
<accession>A0AAX2RN55</accession>
<evidence type="ECO:0000313" key="3">
    <source>
        <dbReference type="Proteomes" id="UP000298234"/>
    </source>
</evidence>
<sequence length="215" mass="24005">MVNKAGNSEGALLLENRMLLAERDSRMKKTLTASLAGNAVQALIIGGLVLAVMHLRTVPIGITPEGRVIQITPLSEDKVSLARVKDYAAQKFGESLDLSFQRVEARIDQKRPIFYSDEAFGRWRDTLYQSGIVQRLKDNREQLGVIPTAAPVVAYRGPDRFDKNVMSWKVQFPGIMTYYSQKGEASQPVRVEVWIRRVPESDNLDGIAVESIEAT</sequence>
<dbReference type="Proteomes" id="UP000298234">
    <property type="component" value="Unassembled WGS sequence"/>
</dbReference>
<reference evidence="2 3" key="1">
    <citation type="submission" date="2019-03" db="EMBL/GenBank/DDBJ databases">
        <title>Burkholderia cepacia outbreak.</title>
        <authorList>
            <person name="Farzana R."/>
            <person name="Walsh T.R."/>
        </authorList>
    </citation>
    <scope>NUCLEOTIDE SEQUENCE [LARGE SCALE GENOMIC DNA]</scope>
    <source>
        <strain evidence="3">d13</strain>
    </source>
</reference>
<dbReference type="Pfam" id="PF11393">
    <property type="entry name" value="T4BSS_DotI_IcmL"/>
    <property type="match status" value="1"/>
</dbReference>
<keyword evidence="1" id="KW-1133">Transmembrane helix</keyword>
<protein>
    <recommendedName>
        <fullName evidence="4">Type IV secretion system protein</fullName>
    </recommendedName>
</protein>
<gene>
    <name evidence="2" type="ORF">E3D37_16140</name>
</gene>
<dbReference type="CDD" id="cd16385">
    <property type="entry name" value="IcmL"/>
    <property type="match status" value="1"/>
</dbReference>
<name>A0AAX2RN55_BURCE</name>
<dbReference type="AlphaFoldDB" id="A0AAX2RN55"/>
<evidence type="ECO:0000256" key="1">
    <source>
        <dbReference type="SAM" id="Phobius"/>
    </source>
</evidence>
<comment type="caution">
    <text evidence="2">The sequence shown here is derived from an EMBL/GenBank/DDBJ whole genome shotgun (WGS) entry which is preliminary data.</text>
</comment>
<evidence type="ECO:0000313" key="2">
    <source>
        <dbReference type="EMBL" id="TEU47534.1"/>
    </source>
</evidence>